<evidence type="ECO:0000256" key="1">
    <source>
        <dbReference type="ARBA" id="ARBA00022491"/>
    </source>
</evidence>
<protein>
    <recommendedName>
        <fullName evidence="4">HTH tetR-type domain-containing protein</fullName>
    </recommendedName>
</protein>
<reference evidence="5 6" key="1">
    <citation type="submission" date="2015-01" db="EMBL/GenBank/DDBJ databases">
        <title>Draft Genome Sequences of Four Bacillus thermoamylovorans Strains, Isolated From Food Products.</title>
        <authorList>
            <person name="Krawcyk A.O."/>
            <person name="Berendsen E.M."/>
            <person name="Eijlander R.T."/>
            <person name="de Jong A."/>
            <person name="Wells-Bennik M."/>
            <person name="Kuipers O.P."/>
        </authorList>
    </citation>
    <scope>NUCLEOTIDE SEQUENCE [LARGE SCALE GENOMIC DNA]</scope>
    <source>
        <strain evidence="5 6">B4167</strain>
    </source>
</reference>
<dbReference type="AlphaFoldDB" id="A0ABD4A375"/>
<feature type="DNA-binding region" description="H-T-H motif" evidence="3">
    <location>
        <begin position="24"/>
        <end position="43"/>
    </location>
</feature>
<dbReference type="PROSITE" id="PS50977">
    <property type="entry name" value="HTH_TETR_2"/>
    <property type="match status" value="1"/>
</dbReference>
<dbReference type="PANTHER" id="PTHR43479">
    <property type="entry name" value="ACREF/ENVCD OPERON REPRESSOR-RELATED"/>
    <property type="match status" value="1"/>
</dbReference>
<dbReference type="EMBL" id="JXLU01000138">
    <property type="protein sequence ID" value="KIO70736.1"/>
    <property type="molecule type" value="Genomic_DNA"/>
</dbReference>
<dbReference type="SUPFAM" id="SSF46689">
    <property type="entry name" value="Homeodomain-like"/>
    <property type="match status" value="1"/>
</dbReference>
<sequence>MNRKKPIMKKAIELFANQGIEATAVQQFTDACGISKGAFYLVFKSKTDLILSIVDEFGKRFLLELDQLVKPEQEAQQKLLQFYLKFCEEIFRNFERDEKYTEVT</sequence>
<keyword evidence="1" id="KW-0678">Repressor</keyword>
<dbReference type="InterPro" id="IPR050624">
    <property type="entry name" value="HTH-type_Tx_Regulator"/>
</dbReference>
<dbReference type="Gene3D" id="1.10.357.10">
    <property type="entry name" value="Tetracycline Repressor, domain 2"/>
    <property type="match status" value="1"/>
</dbReference>
<feature type="domain" description="HTH tetR-type" evidence="4">
    <location>
        <begin position="1"/>
        <end position="61"/>
    </location>
</feature>
<keyword evidence="2 3" id="KW-0238">DNA-binding</keyword>
<name>A0ABD4A375_9BACI</name>
<dbReference type="RefSeq" id="WP_041903678.1">
    <property type="nucleotide sequence ID" value="NZ_JAMAXM010000009.1"/>
</dbReference>
<proteinExistence type="predicted"/>
<gene>
    <name evidence="5" type="ORF">B4167_0153</name>
</gene>
<evidence type="ECO:0000256" key="3">
    <source>
        <dbReference type="PROSITE-ProRule" id="PRU00335"/>
    </source>
</evidence>
<accession>A0ABD4A375</accession>
<evidence type="ECO:0000313" key="5">
    <source>
        <dbReference type="EMBL" id="KIO70736.1"/>
    </source>
</evidence>
<dbReference type="PRINTS" id="PR00455">
    <property type="entry name" value="HTHTETR"/>
</dbReference>
<comment type="caution">
    <text evidence="5">The sequence shown here is derived from an EMBL/GenBank/DDBJ whole genome shotgun (WGS) entry which is preliminary data.</text>
</comment>
<evidence type="ECO:0000313" key="6">
    <source>
        <dbReference type="Proteomes" id="UP000032076"/>
    </source>
</evidence>
<evidence type="ECO:0000256" key="2">
    <source>
        <dbReference type="ARBA" id="ARBA00023125"/>
    </source>
</evidence>
<dbReference type="InterPro" id="IPR001647">
    <property type="entry name" value="HTH_TetR"/>
</dbReference>
<organism evidence="5 6">
    <name type="scientific">Caldibacillus thermoamylovorans</name>
    <dbReference type="NCBI Taxonomy" id="35841"/>
    <lineage>
        <taxon>Bacteria</taxon>
        <taxon>Bacillati</taxon>
        <taxon>Bacillota</taxon>
        <taxon>Bacilli</taxon>
        <taxon>Bacillales</taxon>
        <taxon>Bacillaceae</taxon>
        <taxon>Caldibacillus</taxon>
    </lineage>
</organism>
<dbReference type="Proteomes" id="UP000032076">
    <property type="component" value="Unassembled WGS sequence"/>
</dbReference>
<dbReference type="Pfam" id="PF00440">
    <property type="entry name" value="TetR_N"/>
    <property type="match status" value="1"/>
</dbReference>
<dbReference type="GO" id="GO:0003677">
    <property type="term" value="F:DNA binding"/>
    <property type="evidence" value="ECO:0007669"/>
    <property type="project" value="UniProtKB-UniRule"/>
</dbReference>
<dbReference type="PANTHER" id="PTHR43479:SF22">
    <property type="entry name" value="TRANSCRIPTIONAL REGULATOR, TETR FAMILY"/>
    <property type="match status" value="1"/>
</dbReference>
<dbReference type="InterPro" id="IPR009057">
    <property type="entry name" value="Homeodomain-like_sf"/>
</dbReference>
<evidence type="ECO:0000259" key="4">
    <source>
        <dbReference type="PROSITE" id="PS50977"/>
    </source>
</evidence>